<keyword evidence="1" id="KW-1133">Transmembrane helix</keyword>
<name>A0A6C0DDG3_9ZZZZ</name>
<keyword evidence="1" id="KW-0812">Transmembrane</keyword>
<keyword evidence="1" id="KW-0472">Membrane</keyword>
<feature type="transmembrane region" description="Helical" evidence="1">
    <location>
        <begin position="20"/>
        <end position="48"/>
    </location>
</feature>
<accession>A0A6C0DDG3</accession>
<dbReference type="EMBL" id="MN739584">
    <property type="protein sequence ID" value="QHT14473.1"/>
    <property type="molecule type" value="Genomic_DNA"/>
</dbReference>
<organism evidence="2">
    <name type="scientific">viral metagenome</name>
    <dbReference type="NCBI Taxonomy" id="1070528"/>
    <lineage>
        <taxon>unclassified sequences</taxon>
        <taxon>metagenomes</taxon>
        <taxon>organismal metagenomes</taxon>
    </lineage>
</organism>
<reference evidence="2" key="1">
    <citation type="journal article" date="2020" name="Nature">
        <title>Giant virus diversity and host interactions through global metagenomics.</title>
        <authorList>
            <person name="Schulz F."/>
            <person name="Roux S."/>
            <person name="Paez-Espino D."/>
            <person name="Jungbluth S."/>
            <person name="Walsh D.A."/>
            <person name="Denef V.J."/>
            <person name="McMahon K.D."/>
            <person name="Konstantinidis K.T."/>
            <person name="Eloe-Fadrosh E.A."/>
            <person name="Kyrpides N.C."/>
            <person name="Woyke T."/>
        </authorList>
    </citation>
    <scope>NUCLEOTIDE SEQUENCE</scope>
    <source>
        <strain evidence="2">GVMAG-M-3300023174-137</strain>
    </source>
</reference>
<dbReference type="AlphaFoldDB" id="A0A6C0DDG3"/>
<evidence type="ECO:0000256" key="1">
    <source>
        <dbReference type="SAM" id="Phobius"/>
    </source>
</evidence>
<evidence type="ECO:0000313" key="2">
    <source>
        <dbReference type="EMBL" id="QHT14473.1"/>
    </source>
</evidence>
<proteinExistence type="predicted"/>
<protein>
    <submittedName>
        <fullName evidence="2">Uncharacterized protein</fullName>
    </submittedName>
</protein>
<sequence>MSYMDRLRRIPYVATTTQPAGLQASMVSILVVSILIALIGGFIGYQLWIGYRPMSREGFGGPVKGSGSPDCLRSSTEAAQLYDIVNSTEPGTETGPDDLREFNVLIGKLACFKRDLLSSSGIVEATRKQPFSTSHDMEAIAETTARCFAKTIPDRDLRLSLEKWKTRGNLLLKRLCVNMNDTRYKETMALFKGFMSDISSLATNVCLNGDAVIAGKPGPRMVDGYEPTNISNLSEYKGYY</sequence>